<dbReference type="OrthoDB" id="5422351at2759"/>
<evidence type="ECO:0000313" key="3">
    <source>
        <dbReference type="Proteomes" id="UP000781932"/>
    </source>
</evidence>
<evidence type="ECO:0000313" key="2">
    <source>
        <dbReference type="EMBL" id="KAF9872716.1"/>
    </source>
</evidence>
<proteinExistence type="predicted"/>
<organism evidence="2 3">
    <name type="scientific">Colletotrichum karsti</name>
    <dbReference type="NCBI Taxonomy" id="1095194"/>
    <lineage>
        <taxon>Eukaryota</taxon>
        <taxon>Fungi</taxon>
        <taxon>Dikarya</taxon>
        <taxon>Ascomycota</taxon>
        <taxon>Pezizomycotina</taxon>
        <taxon>Sordariomycetes</taxon>
        <taxon>Hypocreomycetidae</taxon>
        <taxon>Glomerellales</taxon>
        <taxon>Glomerellaceae</taxon>
        <taxon>Colletotrichum</taxon>
        <taxon>Colletotrichum boninense species complex</taxon>
    </lineage>
</organism>
<dbReference type="EMBL" id="JAATWM020000036">
    <property type="protein sequence ID" value="KAF9872716.1"/>
    <property type="molecule type" value="Genomic_DNA"/>
</dbReference>
<dbReference type="AlphaFoldDB" id="A0A9P6LGZ6"/>
<reference evidence="2" key="1">
    <citation type="submission" date="2020-03" db="EMBL/GenBank/DDBJ databases">
        <authorList>
            <person name="He L."/>
        </authorList>
    </citation>
    <scope>NUCLEOTIDE SEQUENCE</scope>
    <source>
        <strain evidence="2">CkLH20</strain>
    </source>
</reference>
<evidence type="ECO:0000256" key="1">
    <source>
        <dbReference type="SAM" id="MobiDB-lite"/>
    </source>
</evidence>
<feature type="region of interest" description="Disordered" evidence="1">
    <location>
        <begin position="106"/>
        <end position="229"/>
    </location>
</feature>
<feature type="compositionally biased region" description="Basic and acidic residues" evidence="1">
    <location>
        <begin position="188"/>
        <end position="214"/>
    </location>
</feature>
<dbReference type="Proteomes" id="UP000781932">
    <property type="component" value="Unassembled WGS sequence"/>
</dbReference>
<feature type="region of interest" description="Disordered" evidence="1">
    <location>
        <begin position="311"/>
        <end position="381"/>
    </location>
</feature>
<dbReference type="PANTHER" id="PTHR40625:SF1">
    <property type="entry name" value="AMP-ACTIVATED PROTEIN KINASE GLYCOGEN-BINDING DOMAIN-CONTAINING PROTEIN"/>
    <property type="match status" value="1"/>
</dbReference>
<sequence length="413" mass="46242">MERDIRRDRGQWRGCHTFNDITIDDEFSARDKKRNGGLKMGNTYYYYYEVDGNHETYNPAQPATTQCPYLPGQTVNTLDVPYEMAERQRSASLGSLYHSEYRTMSPEDKFITPRPPPPIPGSPHQRLGSAPAATPSRALPRSGSTSPPPTWRRLFSRKPTTSRSTDRGRQMDDDDERPVSPYSSSQFDDYRSDSSSDGSRTRDLSPESLRRFLSDDNPFARSNEDRPTILIPDDIVEENEDDENFASSALSEINHYTTSLSPPPFKRCHSDSSMPAVSNAKVLTREKKYSPLPPLPVKELAEIPPASRFSFSSDSSIASSVEPISPEDEAPSFYDSTDDDRYSNESDANYVQPLSLPGSRKPSLEQNYSLPRAPGIKNHPGVTTVVSAPVDNQLDDLVNEMGWMVDIIRGKGV</sequence>
<accession>A0A9P6LGZ6</accession>
<reference evidence="2" key="2">
    <citation type="submission" date="2020-11" db="EMBL/GenBank/DDBJ databases">
        <title>Whole genome sequencing of Colletotrichum sp.</title>
        <authorList>
            <person name="Li H."/>
        </authorList>
    </citation>
    <scope>NUCLEOTIDE SEQUENCE</scope>
    <source>
        <strain evidence="2">CkLH20</strain>
    </source>
</reference>
<protein>
    <submittedName>
        <fullName evidence="2">Uncharacterized protein</fullName>
    </submittedName>
</protein>
<comment type="caution">
    <text evidence="2">The sequence shown here is derived from an EMBL/GenBank/DDBJ whole genome shotgun (WGS) entry which is preliminary data.</text>
</comment>
<gene>
    <name evidence="2" type="ORF">CkaCkLH20_09895</name>
</gene>
<name>A0A9P6LGZ6_9PEZI</name>
<feature type="compositionally biased region" description="Low complexity" evidence="1">
    <location>
        <begin position="311"/>
        <end position="324"/>
    </location>
</feature>
<dbReference type="GeneID" id="62165684"/>
<keyword evidence="3" id="KW-1185">Reference proteome</keyword>
<dbReference type="PANTHER" id="PTHR40625">
    <property type="entry name" value="GTP-BINDING PROTEIN ESDC-RELATED"/>
    <property type="match status" value="1"/>
</dbReference>
<dbReference type="RefSeq" id="XP_038742177.1">
    <property type="nucleotide sequence ID" value="XM_038892610.1"/>
</dbReference>